<dbReference type="OrthoDB" id="8031842at2759"/>
<dbReference type="EMBL" id="BGPR01000648">
    <property type="protein sequence ID" value="GBM29925.1"/>
    <property type="molecule type" value="Genomic_DNA"/>
</dbReference>
<comment type="caution">
    <text evidence="1">The sequence shown here is derived from an EMBL/GenBank/DDBJ whole genome shotgun (WGS) entry which is preliminary data.</text>
</comment>
<dbReference type="GO" id="GO:0003676">
    <property type="term" value="F:nucleic acid binding"/>
    <property type="evidence" value="ECO:0007669"/>
    <property type="project" value="InterPro"/>
</dbReference>
<evidence type="ECO:0000313" key="2">
    <source>
        <dbReference type="Proteomes" id="UP000499080"/>
    </source>
</evidence>
<dbReference type="Proteomes" id="UP000499080">
    <property type="component" value="Unassembled WGS sequence"/>
</dbReference>
<proteinExistence type="predicted"/>
<sequence length="127" mass="14440">MQPLPLHSQKVTVWIVGPLFSRRLVIESCKTGTVNGTRYEFIFLRNQLIAELQQRGCVDSKIFMQNGTLQHIAIPVKQLFNLHFGNDKIISRHFPTAWPPRSPDFLRVLAVGLPRRCCVGLSACELI</sequence>
<accession>A0A4Y2EPT4</accession>
<keyword evidence="2" id="KW-1185">Reference proteome</keyword>
<organism evidence="1 2">
    <name type="scientific">Araneus ventricosus</name>
    <name type="common">Orbweaver spider</name>
    <name type="synonym">Epeira ventricosa</name>
    <dbReference type="NCBI Taxonomy" id="182803"/>
    <lineage>
        <taxon>Eukaryota</taxon>
        <taxon>Metazoa</taxon>
        <taxon>Ecdysozoa</taxon>
        <taxon>Arthropoda</taxon>
        <taxon>Chelicerata</taxon>
        <taxon>Arachnida</taxon>
        <taxon>Araneae</taxon>
        <taxon>Araneomorphae</taxon>
        <taxon>Entelegynae</taxon>
        <taxon>Araneoidea</taxon>
        <taxon>Araneidae</taxon>
        <taxon>Araneus</taxon>
    </lineage>
</organism>
<evidence type="ECO:0008006" key="3">
    <source>
        <dbReference type="Google" id="ProtNLM"/>
    </source>
</evidence>
<dbReference type="InterPro" id="IPR036397">
    <property type="entry name" value="RNaseH_sf"/>
</dbReference>
<evidence type="ECO:0000313" key="1">
    <source>
        <dbReference type="EMBL" id="GBM29925.1"/>
    </source>
</evidence>
<dbReference type="Gene3D" id="3.30.420.10">
    <property type="entry name" value="Ribonuclease H-like superfamily/Ribonuclease H"/>
    <property type="match status" value="1"/>
</dbReference>
<dbReference type="AlphaFoldDB" id="A0A4Y2EPT4"/>
<gene>
    <name evidence="1" type="ORF">AVEN_111232_1</name>
</gene>
<dbReference type="PANTHER" id="PTHR47326">
    <property type="entry name" value="TRANSPOSABLE ELEMENT TC3 TRANSPOSASE-LIKE PROTEIN"/>
    <property type="match status" value="1"/>
</dbReference>
<protein>
    <recommendedName>
        <fullName evidence="3">Tc1-like transposase DDE domain-containing protein</fullName>
    </recommendedName>
</protein>
<dbReference type="PANTHER" id="PTHR47326:SF1">
    <property type="entry name" value="HTH PSQ-TYPE DOMAIN-CONTAINING PROTEIN"/>
    <property type="match status" value="1"/>
</dbReference>
<name>A0A4Y2EPT4_ARAVE</name>
<reference evidence="1 2" key="1">
    <citation type="journal article" date="2019" name="Sci. Rep.">
        <title>Orb-weaving spider Araneus ventricosus genome elucidates the spidroin gene catalogue.</title>
        <authorList>
            <person name="Kono N."/>
            <person name="Nakamura H."/>
            <person name="Ohtoshi R."/>
            <person name="Moran D.A.P."/>
            <person name="Shinohara A."/>
            <person name="Yoshida Y."/>
            <person name="Fujiwara M."/>
            <person name="Mori M."/>
            <person name="Tomita M."/>
            <person name="Arakawa K."/>
        </authorList>
    </citation>
    <scope>NUCLEOTIDE SEQUENCE [LARGE SCALE GENOMIC DNA]</scope>
</reference>